<evidence type="ECO:0000256" key="1">
    <source>
        <dbReference type="SAM" id="Phobius"/>
    </source>
</evidence>
<feature type="transmembrane region" description="Helical" evidence="1">
    <location>
        <begin position="66"/>
        <end position="87"/>
    </location>
</feature>
<evidence type="ECO:0000313" key="2">
    <source>
        <dbReference type="EMBL" id="MDO7844307.1"/>
    </source>
</evidence>
<keyword evidence="3" id="KW-1185">Reference proteome</keyword>
<protein>
    <submittedName>
        <fullName evidence="2">Uncharacterized protein</fullName>
    </submittedName>
</protein>
<name>A0ABT9A4E5_9SPHN</name>
<dbReference type="EMBL" id="JAUQSZ010000015">
    <property type="protein sequence ID" value="MDO7844307.1"/>
    <property type="molecule type" value="Genomic_DNA"/>
</dbReference>
<accession>A0ABT9A4E5</accession>
<keyword evidence="1" id="KW-0472">Membrane</keyword>
<sequence>MARMHKCRKCGALLERSKQIVFSHFEDVLRIDKDGDRRIVPEPTYKHLPCPKCGDPKPLATIAANWGTLAFLAFVIAAIMGGGYFILFL</sequence>
<comment type="caution">
    <text evidence="2">The sequence shown here is derived from an EMBL/GenBank/DDBJ whole genome shotgun (WGS) entry which is preliminary data.</text>
</comment>
<keyword evidence="1" id="KW-1133">Transmembrane helix</keyword>
<proteinExistence type="predicted"/>
<reference evidence="2" key="1">
    <citation type="submission" date="2023-07" db="EMBL/GenBank/DDBJ databases">
        <authorList>
            <person name="Kim M.K."/>
        </authorList>
    </citation>
    <scope>NUCLEOTIDE SEQUENCE</scope>
    <source>
        <strain evidence="2">CA1-15</strain>
    </source>
</reference>
<dbReference type="Proteomes" id="UP001176468">
    <property type="component" value="Unassembled WGS sequence"/>
</dbReference>
<evidence type="ECO:0000313" key="3">
    <source>
        <dbReference type="Proteomes" id="UP001176468"/>
    </source>
</evidence>
<dbReference type="RefSeq" id="WP_304562706.1">
    <property type="nucleotide sequence ID" value="NZ_JAUQSZ010000015.1"/>
</dbReference>
<keyword evidence="1" id="KW-0812">Transmembrane</keyword>
<organism evidence="2 3">
    <name type="scientific">Sphingomonas immobilis</name>
    <dbReference type="NCBI Taxonomy" id="3063997"/>
    <lineage>
        <taxon>Bacteria</taxon>
        <taxon>Pseudomonadati</taxon>
        <taxon>Pseudomonadota</taxon>
        <taxon>Alphaproteobacteria</taxon>
        <taxon>Sphingomonadales</taxon>
        <taxon>Sphingomonadaceae</taxon>
        <taxon>Sphingomonas</taxon>
    </lineage>
</organism>
<gene>
    <name evidence="2" type="ORF">Q5H94_18410</name>
</gene>